<dbReference type="InterPro" id="IPR051304">
    <property type="entry name" value="SCF_F-box_domain"/>
</dbReference>
<feature type="domain" description="KIB1-4 beta-propeller" evidence="1">
    <location>
        <begin position="47"/>
        <end position="151"/>
    </location>
</feature>
<evidence type="ECO:0000313" key="2">
    <source>
        <dbReference type="EMBL" id="KAA8541317.1"/>
    </source>
</evidence>
<dbReference type="PANTHER" id="PTHR47123:SF3">
    <property type="entry name" value="DUF295 DOMAIN-CONTAINING PROTEIN"/>
    <property type="match status" value="1"/>
</dbReference>
<evidence type="ECO:0000313" key="3">
    <source>
        <dbReference type="Proteomes" id="UP000325577"/>
    </source>
</evidence>
<dbReference type="InterPro" id="IPR005174">
    <property type="entry name" value="KIB1-4_b-propeller"/>
</dbReference>
<organism evidence="2 3">
    <name type="scientific">Nyssa sinensis</name>
    <dbReference type="NCBI Taxonomy" id="561372"/>
    <lineage>
        <taxon>Eukaryota</taxon>
        <taxon>Viridiplantae</taxon>
        <taxon>Streptophyta</taxon>
        <taxon>Embryophyta</taxon>
        <taxon>Tracheophyta</taxon>
        <taxon>Spermatophyta</taxon>
        <taxon>Magnoliopsida</taxon>
        <taxon>eudicotyledons</taxon>
        <taxon>Gunneridae</taxon>
        <taxon>Pentapetalae</taxon>
        <taxon>asterids</taxon>
        <taxon>Cornales</taxon>
        <taxon>Nyssaceae</taxon>
        <taxon>Nyssa</taxon>
    </lineage>
</organism>
<name>A0A5J5BHP3_9ASTE</name>
<gene>
    <name evidence="2" type="ORF">F0562_025280</name>
</gene>
<accession>A0A5J5BHP3</accession>
<dbReference type="OrthoDB" id="638130at2759"/>
<sequence length="157" mass="18164">MLLPRPADVEQLEWRSHLADKENERRQAARVPGDSYGLTSGTCGQPEEIARPMPGFSCGQFKYLVKAYGDSFFFIDKYMDAEQQISYNEFIDDYIFEEVNPDVPVHLKAFKPNEEEGKWEWVETLGDRVFFVGDDCSYSISARGFAGLKRDLHLFFR</sequence>
<dbReference type="Pfam" id="PF03478">
    <property type="entry name" value="Beta-prop_KIB1-4"/>
    <property type="match status" value="1"/>
</dbReference>
<protein>
    <recommendedName>
        <fullName evidence="1">KIB1-4 beta-propeller domain-containing protein</fullName>
    </recommendedName>
</protein>
<dbReference type="AlphaFoldDB" id="A0A5J5BHP3"/>
<dbReference type="Proteomes" id="UP000325577">
    <property type="component" value="Linkage Group LG13"/>
</dbReference>
<dbReference type="PANTHER" id="PTHR47123">
    <property type="entry name" value="F-BOX PROTEIN SKIP23"/>
    <property type="match status" value="1"/>
</dbReference>
<dbReference type="EMBL" id="CM018036">
    <property type="protein sequence ID" value="KAA8541317.1"/>
    <property type="molecule type" value="Genomic_DNA"/>
</dbReference>
<reference evidence="2 3" key="1">
    <citation type="submission" date="2019-09" db="EMBL/GenBank/DDBJ databases">
        <title>A chromosome-level genome assembly of the Chinese tupelo Nyssa sinensis.</title>
        <authorList>
            <person name="Yang X."/>
            <person name="Kang M."/>
            <person name="Yang Y."/>
            <person name="Xiong H."/>
            <person name="Wang M."/>
            <person name="Zhang Z."/>
            <person name="Wang Z."/>
            <person name="Wu H."/>
            <person name="Ma T."/>
            <person name="Liu J."/>
            <person name="Xi Z."/>
        </authorList>
    </citation>
    <scope>NUCLEOTIDE SEQUENCE [LARGE SCALE GENOMIC DNA]</scope>
    <source>
        <strain evidence="2">J267</strain>
        <tissue evidence="2">Leaf</tissue>
    </source>
</reference>
<keyword evidence="3" id="KW-1185">Reference proteome</keyword>
<evidence type="ECO:0000259" key="1">
    <source>
        <dbReference type="Pfam" id="PF03478"/>
    </source>
</evidence>
<proteinExistence type="predicted"/>